<accession>A0AAE0LCY2</accession>
<evidence type="ECO:0008006" key="3">
    <source>
        <dbReference type="Google" id="ProtNLM"/>
    </source>
</evidence>
<dbReference type="AlphaFoldDB" id="A0AAE0LCY2"/>
<evidence type="ECO:0000313" key="1">
    <source>
        <dbReference type="EMBL" id="KAK3280846.1"/>
    </source>
</evidence>
<dbReference type="InterPro" id="IPR027417">
    <property type="entry name" value="P-loop_NTPase"/>
</dbReference>
<dbReference type="Proteomes" id="UP001190700">
    <property type="component" value="Unassembled WGS sequence"/>
</dbReference>
<keyword evidence="2" id="KW-1185">Reference proteome</keyword>
<proteinExistence type="predicted"/>
<dbReference type="Gene3D" id="3.40.50.300">
    <property type="entry name" value="P-loop containing nucleotide triphosphate hydrolases"/>
    <property type="match status" value="1"/>
</dbReference>
<dbReference type="SUPFAM" id="SSF52540">
    <property type="entry name" value="P-loop containing nucleoside triphosphate hydrolases"/>
    <property type="match status" value="1"/>
</dbReference>
<evidence type="ECO:0000313" key="2">
    <source>
        <dbReference type="Proteomes" id="UP001190700"/>
    </source>
</evidence>
<dbReference type="EMBL" id="LGRX02004235">
    <property type="protein sequence ID" value="KAK3280846.1"/>
    <property type="molecule type" value="Genomic_DNA"/>
</dbReference>
<reference evidence="1 2" key="1">
    <citation type="journal article" date="2015" name="Genome Biol. Evol.">
        <title>Comparative Genomics of a Bacterivorous Green Alga Reveals Evolutionary Causalities and Consequences of Phago-Mixotrophic Mode of Nutrition.</title>
        <authorList>
            <person name="Burns J.A."/>
            <person name="Paasch A."/>
            <person name="Narechania A."/>
            <person name="Kim E."/>
        </authorList>
    </citation>
    <scope>NUCLEOTIDE SEQUENCE [LARGE SCALE GENOMIC DNA]</scope>
    <source>
        <strain evidence="1 2">PLY_AMNH</strain>
    </source>
</reference>
<gene>
    <name evidence="1" type="ORF">CYMTET_11331</name>
</gene>
<name>A0AAE0LCY2_9CHLO</name>
<protein>
    <recommendedName>
        <fullName evidence="3">Sulfotransferase</fullName>
    </recommendedName>
</protein>
<sequence>MIKIHASGFDTGFESLDEALNADIIVDWHFGRHLPATLGHPCQSITDIFRPYRMIHMVRDPIEMLLSGFLYHREGGDKGERWLKEASAEFGGISYHEYLNTVNEQAGLRAEMQKQGEEIEMVASAYKQGSEPHSKLVQAREF</sequence>
<organism evidence="1 2">
    <name type="scientific">Cymbomonas tetramitiformis</name>
    <dbReference type="NCBI Taxonomy" id="36881"/>
    <lineage>
        <taxon>Eukaryota</taxon>
        <taxon>Viridiplantae</taxon>
        <taxon>Chlorophyta</taxon>
        <taxon>Pyramimonadophyceae</taxon>
        <taxon>Pyramimonadales</taxon>
        <taxon>Pyramimonadaceae</taxon>
        <taxon>Cymbomonas</taxon>
    </lineage>
</organism>
<comment type="caution">
    <text evidence="1">The sequence shown here is derived from an EMBL/GenBank/DDBJ whole genome shotgun (WGS) entry which is preliminary data.</text>
</comment>